<keyword evidence="11" id="KW-1185">Reference proteome</keyword>
<dbReference type="InterPro" id="IPR029062">
    <property type="entry name" value="Class_I_gatase-like"/>
</dbReference>
<dbReference type="Pfam" id="PF03575">
    <property type="entry name" value="Peptidase_S51"/>
    <property type="match status" value="1"/>
</dbReference>
<evidence type="ECO:0000256" key="5">
    <source>
        <dbReference type="ARBA" id="ARBA00015719"/>
    </source>
</evidence>
<reference evidence="10" key="1">
    <citation type="submission" date="2022-07" db="EMBL/GenBank/DDBJ databases">
        <title>Tahibacter sp., a new gammaproteobacterium isolated from the silt sample collected at pig farm.</title>
        <authorList>
            <person name="Chen H."/>
        </authorList>
    </citation>
    <scope>NUCLEOTIDE SEQUENCE</scope>
    <source>
        <strain evidence="10">P2K</strain>
    </source>
</reference>
<dbReference type="Gene3D" id="3.40.50.880">
    <property type="match status" value="1"/>
</dbReference>
<evidence type="ECO:0000256" key="4">
    <source>
        <dbReference type="ARBA" id="ARBA00013115"/>
    </source>
</evidence>
<keyword evidence="8" id="KW-0720">Serine protease</keyword>
<feature type="signal peptide" evidence="9">
    <location>
        <begin position="1"/>
        <end position="26"/>
    </location>
</feature>
<comment type="catalytic activity">
    <reaction evidence="1">
        <text>[L-4-(L-arginin-2-N-yl)aspartate](n) + H2O = [L-4-(L-arginin-2-N-yl)aspartate](n-1) + L-4-(L-arginin-2-N-yl)aspartate</text>
        <dbReference type="Rhea" id="RHEA:12845"/>
        <dbReference type="Rhea" id="RHEA-COMP:13728"/>
        <dbReference type="Rhea" id="RHEA-COMP:13734"/>
        <dbReference type="ChEBI" id="CHEBI:15377"/>
        <dbReference type="ChEBI" id="CHEBI:137986"/>
        <dbReference type="ChEBI" id="CHEBI:137991"/>
        <dbReference type="EC" id="3.4.15.6"/>
    </reaction>
</comment>
<evidence type="ECO:0000256" key="8">
    <source>
        <dbReference type="ARBA" id="ARBA00022825"/>
    </source>
</evidence>
<evidence type="ECO:0000313" key="10">
    <source>
        <dbReference type="EMBL" id="MCQ4167450.1"/>
    </source>
</evidence>
<organism evidence="10 11">
    <name type="scientific">Tahibacter harae</name>
    <dbReference type="NCBI Taxonomy" id="2963937"/>
    <lineage>
        <taxon>Bacteria</taxon>
        <taxon>Pseudomonadati</taxon>
        <taxon>Pseudomonadota</taxon>
        <taxon>Gammaproteobacteria</taxon>
        <taxon>Lysobacterales</taxon>
        <taxon>Rhodanobacteraceae</taxon>
        <taxon>Tahibacter</taxon>
    </lineage>
</organism>
<dbReference type="InterPro" id="IPR011811">
    <property type="entry name" value="Peptidase_S51_cyanophycinase"/>
</dbReference>
<dbReference type="EMBL" id="JANFQO010000031">
    <property type="protein sequence ID" value="MCQ4167450.1"/>
    <property type="molecule type" value="Genomic_DNA"/>
</dbReference>
<dbReference type="CDD" id="cd03145">
    <property type="entry name" value="GAT1_cyanophycinase"/>
    <property type="match status" value="1"/>
</dbReference>
<name>A0ABT1QYX0_9GAMM</name>
<keyword evidence="6" id="KW-0645">Protease</keyword>
<keyword evidence="7" id="KW-0378">Hydrolase</keyword>
<sequence length="345" mass="36866">MRSSLMGFLHSALLCVGLIGSGAALADAPAPAAREGYQYFEIGDVAKAAPGKTAPGLMLVGGGDWPYDAFRWLIQRAGNGRIVILRASGTVEAQNEFFNDIGGITAAQTIVFSDRRAASDPAVLDIVAKADGIFLAGGDQSNYVRFWQGTPLNRLLDEHVRKGKPLGGTSAGLAILGEYSYGAMDGGSLVSADALKDPTGPQLTLVEDFLHFVPLRRVITDSHFDKRERQGRLIAMLARLAREHSRSDLVGLGIDEYTALCVDGDGTARVFSGNGGYAWLFQPRGQAQVYAPGQPLTFRNVPVTGLGTGSLLHMKDFRVERPAFSALYDVEAGRLVRRDSAAAKP</sequence>
<dbReference type="SUPFAM" id="SSF52317">
    <property type="entry name" value="Class I glutamine amidotransferase-like"/>
    <property type="match status" value="1"/>
</dbReference>
<comment type="function">
    <text evidence="2">Exopeptidase that catalyzes the hydrolytic cleavage of multi-L-arginyl-poly-L-aspartic acid (cyanophycin; a water-insoluble reserve polymer) into aspartate-arginine dipeptides.</text>
</comment>
<protein>
    <recommendedName>
        <fullName evidence="5">Cyanophycinase</fullName>
        <ecNumber evidence="4">3.4.15.6</ecNumber>
    </recommendedName>
</protein>
<dbReference type="RefSeq" id="WP_255916637.1">
    <property type="nucleotide sequence ID" value="NZ_JANFQO010000031.1"/>
</dbReference>
<dbReference type="Proteomes" id="UP001165498">
    <property type="component" value="Unassembled WGS sequence"/>
</dbReference>
<gene>
    <name evidence="10" type="ORF">NM961_22265</name>
</gene>
<evidence type="ECO:0000256" key="6">
    <source>
        <dbReference type="ARBA" id="ARBA00022670"/>
    </source>
</evidence>
<evidence type="ECO:0000313" key="11">
    <source>
        <dbReference type="Proteomes" id="UP001165498"/>
    </source>
</evidence>
<comment type="similarity">
    <text evidence="3">Belongs to the peptidase S51 family.</text>
</comment>
<keyword evidence="9" id="KW-0732">Signal</keyword>
<dbReference type="PIRSF" id="PIRSF032067">
    <property type="entry name" value="Cyanophycinase"/>
    <property type="match status" value="1"/>
</dbReference>
<dbReference type="EC" id="3.4.15.6" evidence="4"/>
<proteinExistence type="inferred from homology"/>
<comment type="caution">
    <text evidence="10">The sequence shown here is derived from an EMBL/GenBank/DDBJ whole genome shotgun (WGS) entry which is preliminary data.</text>
</comment>
<evidence type="ECO:0000256" key="3">
    <source>
        <dbReference type="ARBA" id="ARBA00006534"/>
    </source>
</evidence>
<accession>A0ABT1QYX0</accession>
<evidence type="ECO:0000256" key="9">
    <source>
        <dbReference type="SAM" id="SignalP"/>
    </source>
</evidence>
<evidence type="ECO:0000256" key="1">
    <source>
        <dbReference type="ARBA" id="ARBA00001092"/>
    </source>
</evidence>
<dbReference type="PANTHER" id="PTHR36175">
    <property type="entry name" value="CYANOPHYCINASE"/>
    <property type="match status" value="1"/>
</dbReference>
<evidence type="ECO:0000256" key="2">
    <source>
        <dbReference type="ARBA" id="ARBA00002039"/>
    </source>
</evidence>
<dbReference type="InterPro" id="IPR005320">
    <property type="entry name" value="Peptidase_S51"/>
</dbReference>
<dbReference type="PANTHER" id="PTHR36175:SF1">
    <property type="entry name" value="CYANOPHYCINASE"/>
    <property type="match status" value="1"/>
</dbReference>
<evidence type="ECO:0000256" key="7">
    <source>
        <dbReference type="ARBA" id="ARBA00022801"/>
    </source>
</evidence>
<feature type="chain" id="PRO_5047254311" description="Cyanophycinase" evidence="9">
    <location>
        <begin position="27"/>
        <end position="345"/>
    </location>
</feature>